<evidence type="ECO:0000259" key="2">
    <source>
        <dbReference type="Pfam" id="PF13952"/>
    </source>
</evidence>
<proteinExistence type="predicted"/>
<feature type="region of interest" description="Disordered" evidence="1">
    <location>
        <begin position="106"/>
        <end position="132"/>
    </location>
</feature>
<accession>A0A5D3E4N3</accession>
<comment type="caution">
    <text evidence="3">The sequence shown here is derived from an EMBL/GenBank/DDBJ whole genome shotgun (WGS) entry which is preliminary data.</text>
</comment>
<protein>
    <submittedName>
        <fullName evidence="3">Acidic leucine-rich nuclear phosphoprotein 32 family member A-like</fullName>
    </submittedName>
</protein>
<sequence>MVVGESSTSESEDNNFYGVLDEVISMAYPMGPCVWQLKYRWVNMDKNRNHRTHMELGYKSINTSHFWFPEEPIILSILAYQVFYIDEPKNGTNWKVVQELNTISSTSSVGDTSDASQPTAHTPRRQSTAGTPVSAYLEVSQPLSRDEICESSSPDTLLAVIRYIRQARARARQGAFSNATMTSPTHLCIGKPSSSCDIGITSPDVALTCS</sequence>
<evidence type="ECO:0000313" key="4">
    <source>
        <dbReference type="Proteomes" id="UP000321947"/>
    </source>
</evidence>
<organism evidence="3 4">
    <name type="scientific">Cucumis melo var. makuwa</name>
    <name type="common">Oriental melon</name>
    <dbReference type="NCBI Taxonomy" id="1194695"/>
    <lineage>
        <taxon>Eukaryota</taxon>
        <taxon>Viridiplantae</taxon>
        <taxon>Streptophyta</taxon>
        <taxon>Embryophyta</taxon>
        <taxon>Tracheophyta</taxon>
        <taxon>Spermatophyta</taxon>
        <taxon>Magnoliopsida</taxon>
        <taxon>eudicotyledons</taxon>
        <taxon>Gunneridae</taxon>
        <taxon>Pentapetalae</taxon>
        <taxon>rosids</taxon>
        <taxon>fabids</taxon>
        <taxon>Cucurbitales</taxon>
        <taxon>Cucurbitaceae</taxon>
        <taxon>Benincaseae</taxon>
        <taxon>Cucumis</taxon>
    </lineage>
</organism>
<gene>
    <name evidence="3" type="ORF">E5676_scaffold1985G00060</name>
</gene>
<evidence type="ECO:0000313" key="3">
    <source>
        <dbReference type="EMBL" id="TYK30530.1"/>
    </source>
</evidence>
<dbReference type="Proteomes" id="UP000321947">
    <property type="component" value="Unassembled WGS sequence"/>
</dbReference>
<dbReference type="Pfam" id="PF13952">
    <property type="entry name" value="DUF4216"/>
    <property type="match status" value="1"/>
</dbReference>
<dbReference type="InterPro" id="IPR025312">
    <property type="entry name" value="DUF4216"/>
</dbReference>
<name>A0A5D3E4N3_CUCMM</name>
<dbReference type="EMBL" id="SSTD01000574">
    <property type="protein sequence ID" value="TYK30530.1"/>
    <property type="molecule type" value="Genomic_DNA"/>
</dbReference>
<reference evidence="3 4" key="1">
    <citation type="submission" date="2019-08" db="EMBL/GenBank/DDBJ databases">
        <title>Draft genome sequences of two oriental melons (Cucumis melo L. var makuwa).</title>
        <authorList>
            <person name="Kwon S.-Y."/>
        </authorList>
    </citation>
    <scope>NUCLEOTIDE SEQUENCE [LARGE SCALE GENOMIC DNA]</scope>
    <source>
        <strain evidence="4">cv. Chang Bougi</strain>
        <tissue evidence="3">Leaf</tissue>
    </source>
</reference>
<dbReference type="AlphaFoldDB" id="A0A5D3E4N3"/>
<evidence type="ECO:0000256" key="1">
    <source>
        <dbReference type="SAM" id="MobiDB-lite"/>
    </source>
</evidence>
<feature type="domain" description="DUF4216" evidence="2">
    <location>
        <begin position="35"/>
        <end position="97"/>
    </location>
</feature>
<feature type="compositionally biased region" description="Polar residues" evidence="1">
    <location>
        <begin position="106"/>
        <end position="131"/>
    </location>
</feature>